<dbReference type="AlphaFoldDB" id="A0A6J4NHR8"/>
<feature type="region of interest" description="Disordered" evidence="1">
    <location>
        <begin position="1"/>
        <end position="23"/>
    </location>
</feature>
<feature type="non-terminal residue" evidence="2">
    <location>
        <position position="462"/>
    </location>
</feature>
<name>A0A6J4NHR8_9PSEU</name>
<sequence>DEHRRRAAGRVGAAVAAPPGRRRCRRGARAAHRAHPAAGLRQQGPLRRTRVRRGRAQPARLRHPGRPRRLLLRHPVPLDRPRHRQARLPLRLRLDHPGRAARRRRRRVPRAHRRAHLGRRAVRRQRRAVPARLRAAHGPVRAAHRLDAGSAVPVARAAVGDRAAAGALRLPQLGPARRGVRGGRGVRGARAGGRAAAGRPRRGRRGAARAGVRAEALPGRVRAAPRAARAGPVAARRAALVGRGPRRAGRGRHGGAGQPAVRPRRVRGLAGVVHVPAAAQRRPHHELDLVLGLPAGVRPGEPGLPGADGRGVAAGRAGLLRGGPGRGLVAVPPHRQLPVGRGERGDAVRVHAAAQGALAAVHAVAAAVLRAAGRAVAVGGLLPGRRRRHGHRDLPLAAQPRLRPARRHLRRRGRAGRRRRGVGAGGAAGGAVRDVPAAARPPLRRRGATRRARSGRRADPRL</sequence>
<evidence type="ECO:0000256" key="1">
    <source>
        <dbReference type="SAM" id="MobiDB-lite"/>
    </source>
</evidence>
<feature type="non-terminal residue" evidence="2">
    <location>
        <position position="1"/>
    </location>
</feature>
<protein>
    <submittedName>
        <fullName evidence="2">Putative membrane protein</fullName>
    </submittedName>
</protein>
<feature type="compositionally biased region" description="Basic residues" evidence="1">
    <location>
        <begin position="100"/>
        <end position="129"/>
    </location>
</feature>
<evidence type="ECO:0000313" key="2">
    <source>
        <dbReference type="EMBL" id="CAA9386332.1"/>
    </source>
</evidence>
<feature type="compositionally biased region" description="Basic residues" evidence="1">
    <location>
        <begin position="442"/>
        <end position="455"/>
    </location>
</feature>
<feature type="compositionally biased region" description="Basic residues" evidence="1">
    <location>
        <begin position="404"/>
        <end position="421"/>
    </location>
</feature>
<feature type="compositionally biased region" description="Basic residues" evidence="1">
    <location>
        <begin position="244"/>
        <end position="253"/>
    </location>
</feature>
<proteinExistence type="predicted"/>
<feature type="compositionally biased region" description="Low complexity" evidence="1">
    <location>
        <begin position="188"/>
        <end position="198"/>
    </location>
</feature>
<feature type="region of interest" description="Disordered" evidence="1">
    <location>
        <begin position="242"/>
        <end position="262"/>
    </location>
</feature>
<feature type="compositionally biased region" description="Low complexity" evidence="1">
    <location>
        <begin position="9"/>
        <end position="19"/>
    </location>
</feature>
<feature type="region of interest" description="Disordered" evidence="1">
    <location>
        <begin position="100"/>
        <end position="136"/>
    </location>
</feature>
<dbReference type="EMBL" id="CADCUS010000089">
    <property type="protein sequence ID" value="CAA9386332.1"/>
    <property type="molecule type" value="Genomic_DNA"/>
</dbReference>
<accession>A0A6J4NHR8</accession>
<reference evidence="2" key="1">
    <citation type="submission" date="2020-02" db="EMBL/GenBank/DDBJ databases">
        <authorList>
            <person name="Meier V. D."/>
        </authorList>
    </citation>
    <scope>NUCLEOTIDE SEQUENCE</scope>
    <source>
        <strain evidence="2">AVDCRST_MAG66</strain>
    </source>
</reference>
<feature type="compositionally biased region" description="Low complexity" evidence="1">
    <location>
        <begin position="430"/>
        <end position="441"/>
    </location>
</feature>
<feature type="region of interest" description="Disordered" evidence="1">
    <location>
        <begin position="174"/>
        <end position="213"/>
    </location>
</feature>
<gene>
    <name evidence="2" type="ORF">AVDCRST_MAG66-634</name>
</gene>
<feature type="region of interest" description="Disordered" evidence="1">
    <location>
        <begin position="404"/>
        <end position="462"/>
    </location>
</feature>
<organism evidence="2">
    <name type="scientific">uncultured Pseudonocardia sp</name>
    <dbReference type="NCBI Taxonomy" id="211455"/>
    <lineage>
        <taxon>Bacteria</taxon>
        <taxon>Bacillati</taxon>
        <taxon>Actinomycetota</taxon>
        <taxon>Actinomycetes</taxon>
        <taxon>Pseudonocardiales</taxon>
        <taxon>Pseudonocardiaceae</taxon>
        <taxon>Pseudonocardia</taxon>
        <taxon>environmental samples</taxon>
    </lineage>
</organism>